<accession>A0A1R3JVI3</accession>
<dbReference type="EMBL" id="AWUE01015216">
    <property type="protein sequence ID" value="OMO98902.1"/>
    <property type="molecule type" value="Genomic_DNA"/>
</dbReference>
<evidence type="ECO:0000313" key="2">
    <source>
        <dbReference type="EMBL" id="OMO98902.1"/>
    </source>
</evidence>
<feature type="region of interest" description="Disordered" evidence="1">
    <location>
        <begin position="1"/>
        <end position="49"/>
    </location>
</feature>
<protein>
    <submittedName>
        <fullName evidence="2">Uncharacterized protein</fullName>
    </submittedName>
</protein>
<gene>
    <name evidence="2" type="ORF">COLO4_13641</name>
</gene>
<proteinExistence type="predicted"/>
<keyword evidence="3" id="KW-1185">Reference proteome</keyword>
<reference evidence="3" key="1">
    <citation type="submission" date="2013-09" db="EMBL/GenBank/DDBJ databases">
        <title>Corchorus olitorius genome sequencing.</title>
        <authorList>
            <person name="Alam M."/>
            <person name="Haque M.S."/>
            <person name="Islam M.S."/>
            <person name="Emdad E.M."/>
            <person name="Islam M.M."/>
            <person name="Ahmed B."/>
            <person name="Halim A."/>
            <person name="Hossen Q.M.M."/>
            <person name="Hossain M.Z."/>
            <person name="Ahmed R."/>
            <person name="Khan M.M."/>
            <person name="Islam R."/>
            <person name="Rashid M.M."/>
            <person name="Khan S.A."/>
            <person name="Rahman M.S."/>
            <person name="Alam M."/>
            <person name="Yahiya A.S."/>
            <person name="Khan M.S."/>
            <person name="Azam M.S."/>
            <person name="Haque T."/>
            <person name="Lashkar M.Z.H."/>
            <person name="Akhand A.I."/>
            <person name="Morshed G."/>
            <person name="Roy S."/>
            <person name="Uddin K.S."/>
            <person name="Rabeya T."/>
            <person name="Hossain A.S."/>
            <person name="Chowdhury A."/>
            <person name="Snigdha A.R."/>
            <person name="Mortoza M.S."/>
            <person name="Matin S.A."/>
            <person name="Hoque S.M.E."/>
            <person name="Islam M.K."/>
            <person name="Roy D.K."/>
            <person name="Haider R."/>
            <person name="Moosa M.M."/>
            <person name="Elias S.M."/>
            <person name="Hasan A.M."/>
            <person name="Jahan S."/>
            <person name="Shafiuddin M."/>
            <person name="Mahmood N."/>
            <person name="Shommy N.S."/>
        </authorList>
    </citation>
    <scope>NUCLEOTIDE SEQUENCE [LARGE SCALE GENOMIC DNA]</scope>
    <source>
        <strain evidence="3">cv. O-4</strain>
    </source>
</reference>
<dbReference type="Proteomes" id="UP000187203">
    <property type="component" value="Unassembled WGS sequence"/>
</dbReference>
<dbReference type="AlphaFoldDB" id="A0A1R3JVI3"/>
<sequence>MTLSMNTKPNLKAPNPVGEQSQAKPPLKDLNLNNASTVPEDDEQCQRKT</sequence>
<evidence type="ECO:0000256" key="1">
    <source>
        <dbReference type="SAM" id="MobiDB-lite"/>
    </source>
</evidence>
<evidence type="ECO:0000313" key="3">
    <source>
        <dbReference type="Proteomes" id="UP000187203"/>
    </source>
</evidence>
<comment type="caution">
    <text evidence="2">The sequence shown here is derived from an EMBL/GenBank/DDBJ whole genome shotgun (WGS) entry which is preliminary data.</text>
</comment>
<name>A0A1R3JVI3_9ROSI</name>
<organism evidence="2 3">
    <name type="scientific">Corchorus olitorius</name>
    <dbReference type="NCBI Taxonomy" id="93759"/>
    <lineage>
        <taxon>Eukaryota</taxon>
        <taxon>Viridiplantae</taxon>
        <taxon>Streptophyta</taxon>
        <taxon>Embryophyta</taxon>
        <taxon>Tracheophyta</taxon>
        <taxon>Spermatophyta</taxon>
        <taxon>Magnoliopsida</taxon>
        <taxon>eudicotyledons</taxon>
        <taxon>Gunneridae</taxon>
        <taxon>Pentapetalae</taxon>
        <taxon>rosids</taxon>
        <taxon>malvids</taxon>
        <taxon>Malvales</taxon>
        <taxon>Malvaceae</taxon>
        <taxon>Grewioideae</taxon>
        <taxon>Apeibeae</taxon>
        <taxon>Corchorus</taxon>
    </lineage>
</organism>